<dbReference type="Proteomes" id="UP000053246">
    <property type="component" value="Unassembled WGS sequence"/>
</dbReference>
<dbReference type="Gene3D" id="3.40.50.300">
    <property type="entry name" value="P-loop containing nucleotide triphosphate hydrolases"/>
    <property type="match status" value="1"/>
</dbReference>
<dbReference type="OMA" id="TWALAWI"/>
<evidence type="ECO:0000313" key="2">
    <source>
        <dbReference type="Proteomes" id="UP000053246"/>
    </source>
</evidence>
<proteinExistence type="predicted"/>
<protein>
    <recommendedName>
        <fullName evidence="3">Cytidylate kinase</fullName>
    </recommendedName>
</protein>
<dbReference type="SUPFAM" id="SSF52540">
    <property type="entry name" value="P-loop containing nucleoside triphosphate hydrolases"/>
    <property type="match status" value="1"/>
</dbReference>
<organism evidence="1 2">
    <name type="scientific">Micromonospora maris</name>
    <dbReference type="NCBI Taxonomy" id="1003110"/>
    <lineage>
        <taxon>Bacteria</taxon>
        <taxon>Bacillati</taxon>
        <taxon>Actinomycetota</taxon>
        <taxon>Actinomycetes</taxon>
        <taxon>Micromonosporales</taxon>
        <taxon>Micromonosporaceae</taxon>
        <taxon>Micromonospora</taxon>
    </lineage>
</organism>
<accession>A0A9X0LD49</accession>
<comment type="caution">
    <text evidence="1">The sequence shown here is derived from an EMBL/GenBank/DDBJ whole genome shotgun (WGS) entry which is preliminary data.</text>
</comment>
<reference evidence="1 2" key="1">
    <citation type="submission" date="2015-10" db="EMBL/GenBank/DDBJ databases">
        <authorList>
            <person name="Ju K.-S."/>
            <person name="Doroghazi J.R."/>
            <person name="Metcalf W.W."/>
        </authorList>
    </citation>
    <scope>NUCLEOTIDE SEQUENCE [LARGE SCALE GENOMIC DNA]</scope>
    <source>
        <strain evidence="1 2">NRRL B-24793</strain>
    </source>
</reference>
<evidence type="ECO:0008006" key="3">
    <source>
        <dbReference type="Google" id="ProtNLM"/>
    </source>
</evidence>
<dbReference type="EMBL" id="LMWI01000002">
    <property type="protein sequence ID" value="KUJ45717.1"/>
    <property type="molecule type" value="Genomic_DNA"/>
</dbReference>
<name>A0A9X0LD49_9ACTN</name>
<sequence>MARVILSGLTAAGKTTHTALLAKHLGYDSVHITDLLLAELGGGFGPSTGVWFHRMAEIESLRDGGDADDRVDRILADTMRNRDGVVVDAWALPWYCREPAIRIWIGSDRISRSWKCAVSSPAEVALGPTGCARLVDEKDWLTRQRFLSRYGFDIFADRDVFDFVLDNSHLIDAPTRASADAGINKFHRVLTACVEAGISGDPEPLRALVNDADPALRSCVVRVGGPCGARWRSRDQKNCAPMVPSRAI</sequence>
<gene>
    <name evidence="1" type="ORF">ADL17_22090</name>
</gene>
<keyword evidence="2" id="KW-1185">Reference proteome</keyword>
<dbReference type="AlphaFoldDB" id="A0A9X0LD49"/>
<evidence type="ECO:0000313" key="1">
    <source>
        <dbReference type="EMBL" id="KUJ45717.1"/>
    </source>
</evidence>
<dbReference type="InterPro" id="IPR027417">
    <property type="entry name" value="P-loop_NTPase"/>
</dbReference>